<sequence length="182" mass="19821">MPVTQTRYQAPTYSRPVAMPGKPASKLPVAYPAPYGRVAISPPQRGSSANTSAVPSLTSDSGSNSSDCGDGGSSGIDLVELLNDKLSTTVSPMPLDRSLARQAQTSGELNAKNRELLELQTLAQRRLKNSRANFADGMKAAKEVKKDLEWTQKRVNTLKTNTERKYPKQYAKASQRYPSPEH</sequence>
<gene>
    <name evidence="10" type="ORF">IMSHALPRED_008784</name>
</gene>
<keyword evidence="5" id="KW-0813">Transport</keyword>
<dbReference type="EMBL" id="CAJPDT010000064">
    <property type="protein sequence ID" value="CAF9932063.1"/>
    <property type="molecule type" value="Genomic_DNA"/>
</dbReference>
<dbReference type="GO" id="GO:0032880">
    <property type="term" value="P:regulation of protein localization"/>
    <property type="evidence" value="ECO:0007669"/>
    <property type="project" value="TreeGrafter"/>
</dbReference>
<keyword evidence="11" id="KW-1185">Reference proteome</keyword>
<feature type="compositionally biased region" description="Polar residues" evidence="8">
    <location>
        <begin position="44"/>
        <end position="58"/>
    </location>
</feature>
<dbReference type="OrthoDB" id="4089816at2759"/>
<feature type="compositionally biased region" description="Polar residues" evidence="8">
    <location>
        <begin position="1"/>
        <end position="12"/>
    </location>
</feature>
<name>A0A8H3ITZ0_9LECA</name>
<comment type="subcellular location">
    <subcellularLocation>
        <location evidence="2">Endosome</location>
    </subcellularLocation>
</comment>
<proteinExistence type="inferred from homology"/>
<dbReference type="InterPro" id="IPR051390">
    <property type="entry name" value="BLOC-1_subunit_KXD1"/>
</dbReference>
<evidence type="ECO:0000256" key="4">
    <source>
        <dbReference type="ARBA" id="ARBA00016207"/>
    </source>
</evidence>
<dbReference type="PANTHER" id="PTHR37787:SF1">
    <property type="entry name" value="BIOGENESIS OF LYSOSOME-RELATED ORGANELLES COMPLEX 1 SUBUNIT KXD1"/>
    <property type="match status" value="1"/>
</dbReference>
<reference evidence="10" key="1">
    <citation type="submission" date="2021-03" db="EMBL/GenBank/DDBJ databases">
        <authorList>
            <person name="Tagirdzhanova G."/>
        </authorList>
    </citation>
    <scope>NUCLEOTIDE SEQUENCE</scope>
</reference>
<evidence type="ECO:0000256" key="6">
    <source>
        <dbReference type="ARBA" id="ARBA00022753"/>
    </source>
</evidence>
<evidence type="ECO:0000256" key="8">
    <source>
        <dbReference type="SAM" id="MobiDB-lite"/>
    </source>
</evidence>
<evidence type="ECO:0000256" key="2">
    <source>
        <dbReference type="ARBA" id="ARBA00004177"/>
    </source>
</evidence>
<evidence type="ECO:0000259" key="9">
    <source>
        <dbReference type="Pfam" id="PF10241"/>
    </source>
</evidence>
<dbReference type="GO" id="GO:0007032">
    <property type="term" value="P:endosome organization"/>
    <property type="evidence" value="ECO:0007669"/>
    <property type="project" value="TreeGrafter"/>
</dbReference>
<dbReference type="GO" id="GO:0031083">
    <property type="term" value="C:BLOC-1 complex"/>
    <property type="evidence" value="ECO:0007669"/>
    <property type="project" value="TreeGrafter"/>
</dbReference>
<evidence type="ECO:0000256" key="1">
    <source>
        <dbReference type="ARBA" id="ARBA00002069"/>
    </source>
</evidence>
<feature type="domain" description="KxDL" evidence="9">
    <location>
        <begin position="86"/>
        <end position="170"/>
    </location>
</feature>
<comment type="function">
    <text evidence="1">Component of the biogenesis of lysosome-related organelles complex-1 (BLOC-1) involved in endosomal cargo sorting.</text>
</comment>
<evidence type="ECO:0000313" key="10">
    <source>
        <dbReference type="EMBL" id="CAF9932063.1"/>
    </source>
</evidence>
<dbReference type="Pfam" id="PF10241">
    <property type="entry name" value="KxDL"/>
    <property type="match status" value="1"/>
</dbReference>
<dbReference type="Proteomes" id="UP000664534">
    <property type="component" value="Unassembled WGS sequence"/>
</dbReference>
<comment type="caution">
    <text evidence="10">The sequence shown here is derived from an EMBL/GenBank/DDBJ whole genome shotgun (WGS) entry which is preliminary data.</text>
</comment>
<feature type="compositionally biased region" description="Low complexity" evidence="8">
    <location>
        <begin position="59"/>
        <end position="68"/>
    </location>
</feature>
<dbReference type="InterPro" id="IPR019371">
    <property type="entry name" value="KxDL_dom"/>
</dbReference>
<protein>
    <recommendedName>
        <fullName evidence="4">Biogenesis of lysosome-related organelles complex 1 subunit KXD1</fullName>
    </recommendedName>
    <alternativeName>
        <fullName evidence="7">KxDL homolog</fullName>
    </alternativeName>
</protein>
<comment type="similarity">
    <text evidence="3">Belongs to the KXD1 family.</text>
</comment>
<dbReference type="PANTHER" id="PTHR37787">
    <property type="entry name" value="BIOGENESIS OF LYSOSOME-RELATED ORGANELLES COMPLEX 1 SUBUNIT KXD1"/>
    <property type="match status" value="1"/>
</dbReference>
<accession>A0A8H3ITZ0</accession>
<evidence type="ECO:0000256" key="5">
    <source>
        <dbReference type="ARBA" id="ARBA00022448"/>
    </source>
</evidence>
<evidence type="ECO:0000256" key="3">
    <source>
        <dbReference type="ARBA" id="ARBA00005913"/>
    </source>
</evidence>
<keyword evidence="6" id="KW-0967">Endosome</keyword>
<dbReference type="GO" id="GO:0005768">
    <property type="term" value="C:endosome"/>
    <property type="evidence" value="ECO:0007669"/>
    <property type="project" value="UniProtKB-SubCell"/>
</dbReference>
<evidence type="ECO:0000313" key="11">
    <source>
        <dbReference type="Proteomes" id="UP000664534"/>
    </source>
</evidence>
<dbReference type="AlphaFoldDB" id="A0A8H3ITZ0"/>
<evidence type="ECO:0000256" key="7">
    <source>
        <dbReference type="ARBA" id="ARBA00029808"/>
    </source>
</evidence>
<organism evidence="10 11">
    <name type="scientific">Imshaugia aleurites</name>
    <dbReference type="NCBI Taxonomy" id="172621"/>
    <lineage>
        <taxon>Eukaryota</taxon>
        <taxon>Fungi</taxon>
        <taxon>Dikarya</taxon>
        <taxon>Ascomycota</taxon>
        <taxon>Pezizomycotina</taxon>
        <taxon>Lecanoromycetes</taxon>
        <taxon>OSLEUM clade</taxon>
        <taxon>Lecanoromycetidae</taxon>
        <taxon>Lecanorales</taxon>
        <taxon>Lecanorineae</taxon>
        <taxon>Parmeliaceae</taxon>
        <taxon>Imshaugia</taxon>
    </lineage>
</organism>
<feature type="region of interest" description="Disordered" evidence="8">
    <location>
        <begin position="158"/>
        <end position="182"/>
    </location>
</feature>
<feature type="region of interest" description="Disordered" evidence="8">
    <location>
        <begin position="1"/>
        <end position="74"/>
    </location>
</feature>